<dbReference type="EMBL" id="MU274971">
    <property type="protein sequence ID" value="KAI0083357.1"/>
    <property type="molecule type" value="Genomic_DNA"/>
</dbReference>
<organism evidence="1 2">
    <name type="scientific">Irpex rosettiformis</name>
    <dbReference type="NCBI Taxonomy" id="378272"/>
    <lineage>
        <taxon>Eukaryota</taxon>
        <taxon>Fungi</taxon>
        <taxon>Dikarya</taxon>
        <taxon>Basidiomycota</taxon>
        <taxon>Agaricomycotina</taxon>
        <taxon>Agaricomycetes</taxon>
        <taxon>Polyporales</taxon>
        <taxon>Irpicaceae</taxon>
        <taxon>Irpex</taxon>
    </lineage>
</organism>
<gene>
    <name evidence="1" type="ORF">BDY19DRAFT_900462</name>
</gene>
<protein>
    <submittedName>
        <fullName evidence="1">Uncharacterized protein</fullName>
    </submittedName>
</protein>
<reference evidence="1" key="1">
    <citation type="journal article" date="2021" name="Environ. Microbiol.">
        <title>Gene family expansions and transcriptome signatures uncover fungal adaptations to wood decay.</title>
        <authorList>
            <person name="Hage H."/>
            <person name="Miyauchi S."/>
            <person name="Viragh M."/>
            <person name="Drula E."/>
            <person name="Min B."/>
            <person name="Chaduli D."/>
            <person name="Navarro D."/>
            <person name="Favel A."/>
            <person name="Norest M."/>
            <person name="Lesage-Meessen L."/>
            <person name="Balint B."/>
            <person name="Merenyi Z."/>
            <person name="de Eugenio L."/>
            <person name="Morin E."/>
            <person name="Martinez A.T."/>
            <person name="Baldrian P."/>
            <person name="Stursova M."/>
            <person name="Martinez M.J."/>
            <person name="Novotny C."/>
            <person name="Magnuson J.K."/>
            <person name="Spatafora J.W."/>
            <person name="Maurice S."/>
            <person name="Pangilinan J."/>
            <person name="Andreopoulos W."/>
            <person name="LaButti K."/>
            <person name="Hundley H."/>
            <person name="Na H."/>
            <person name="Kuo A."/>
            <person name="Barry K."/>
            <person name="Lipzen A."/>
            <person name="Henrissat B."/>
            <person name="Riley R."/>
            <person name="Ahrendt S."/>
            <person name="Nagy L.G."/>
            <person name="Grigoriev I.V."/>
            <person name="Martin F."/>
            <person name="Rosso M.N."/>
        </authorList>
    </citation>
    <scope>NUCLEOTIDE SEQUENCE</scope>
    <source>
        <strain evidence="1">CBS 384.51</strain>
    </source>
</reference>
<keyword evidence="2" id="KW-1185">Reference proteome</keyword>
<name>A0ACB8TN14_9APHY</name>
<proteinExistence type="predicted"/>
<evidence type="ECO:0000313" key="1">
    <source>
        <dbReference type="EMBL" id="KAI0083357.1"/>
    </source>
</evidence>
<dbReference type="Proteomes" id="UP001055072">
    <property type="component" value="Unassembled WGS sequence"/>
</dbReference>
<sequence length="162" mass="18971">GELEHRHVKRFYSRTNKWHFTRQITKQQRREELLRRVKAQACKQLNRDALPSSSATSGPHKQRKLGTRSQREENAISLSFDAQDPLASAPPSLHHQISENNRHLINLASWLAEHEEDRAVKDFVPRLKNHILARLSGQDYHDDITFSNSERRSVTFVNNRIY</sequence>
<evidence type="ECO:0000313" key="2">
    <source>
        <dbReference type="Proteomes" id="UP001055072"/>
    </source>
</evidence>
<feature type="non-terminal residue" evidence="1">
    <location>
        <position position="1"/>
    </location>
</feature>
<accession>A0ACB8TN14</accession>
<comment type="caution">
    <text evidence="1">The sequence shown here is derived from an EMBL/GenBank/DDBJ whole genome shotgun (WGS) entry which is preliminary data.</text>
</comment>